<sequence>MPSLGCGRLDVRRHRLSSSRAIAGEHLLAGAASSLLIPCRRAAAPWHRRHRLHRVAAAMPLPRGRLAPLPLPRGPAALATPPTPPLC</sequence>
<accession>A0A6G1E0V6</accession>
<feature type="region of interest" description="Disordered" evidence="1">
    <location>
        <begin position="64"/>
        <end position="87"/>
    </location>
</feature>
<dbReference type="AlphaFoldDB" id="A0A6G1E0V6"/>
<evidence type="ECO:0000313" key="2">
    <source>
        <dbReference type="EMBL" id="KAF0917573.1"/>
    </source>
</evidence>
<proteinExistence type="predicted"/>
<comment type="caution">
    <text evidence="2">The sequence shown here is derived from an EMBL/GenBank/DDBJ whole genome shotgun (WGS) entry which is preliminary data.</text>
</comment>
<protein>
    <submittedName>
        <fullName evidence="2">Uncharacterized protein</fullName>
    </submittedName>
</protein>
<dbReference type="EMBL" id="SPHZ02000005">
    <property type="protein sequence ID" value="KAF0917573.1"/>
    <property type="molecule type" value="Genomic_DNA"/>
</dbReference>
<gene>
    <name evidence="2" type="ORF">E2562_020948</name>
</gene>
<organism evidence="2 3">
    <name type="scientific">Oryza meyeriana var. granulata</name>
    <dbReference type="NCBI Taxonomy" id="110450"/>
    <lineage>
        <taxon>Eukaryota</taxon>
        <taxon>Viridiplantae</taxon>
        <taxon>Streptophyta</taxon>
        <taxon>Embryophyta</taxon>
        <taxon>Tracheophyta</taxon>
        <taxon>Spermatophyta</taxon>
        <taxon>Magnoliopsida</taxon>
        <taxon>Liliopsida</taxon>
        <taxon>Poales</taxon>
        <taxon>Poaceae</taxon>
        <taxon>BOP clade</taxon>
        <taxon>Oryzoideae</taxon>
        <taxon>Oryzeae</taxon>
        <taxon>Oryzinae</taxon>
        <taxon>Oryza</taxon>
        <taxon>Oryza meyeriana</taxon>
    </lineage>
</organism>
<dbReference type="Proteomes" id="UP000479710">
    <property type="component" value="Unassembled WGS sequence"/>
</dbReference>
<evidence type="ECO:0000313" key="3">
    <source>
        <dbReference type="Proteomes" id="UP000479710"/>
    </source>
</evidence>
<feature type="compositionally biased region" description="Low complexity" evidence="1">
    <location>
        <begin position="64"/>
        <end position="80"/>
    </location>
</feature>
<reference evidence="2 3" key="1">
    <citation type="submission" date="2019-11" db="EMBL/GenBank/DDBJ databases">
        <title>Whole genome sequence of Oryza granulata.</title>
        <authorList>
            <person name="Li W."/>
        </authorList>
    </citation>
    <scope>NUCLEOTIDE SEQUENCE [LARGE SCALE GENOMIC DNA]</scope>
    <source>
        <strain evidence="3">cv. Menghai</strain>
        <tissue evidence="2">Leaf</tissue>
    </source>
</reference>
<evidence type="ECO:0000256" key="1">
    <source>
        <dbReference type="SAM" id="MobiDB-lite"/>
    </source>
</evidence>
<name>A0A6G1E0V6_9ORYZ</name>
<keyword evidence="3" id="KW-1185">Reference proteome</keyword>